<dbReference type="SUPFAM" id="SSF81383">
    <property type="entry name" value="F-box domain"/>
    <property type="match status" value="1"/>
</dbReference>
<dbReference type="SMART" id="SM00256">
    <property type="entry name" value="FBOX"/>
    <property type="match status" value="1"/>
</dbReference>
<dbReference type="Gene3D" id="3.90.640.10">
    <property type="entry name" value="Actin, Chain A, domain 4"/>
    <property type="match status" value="1"/>
</dbReference>
<dbReference type="CDD" id="cd22156">
    <property type="entry name" value="F-box_AtARP8-like"/>
    <property type="match status" value="1"/>
</dbReference>
<protein>
    <recommendedName>
        <fullName evidence="2">F-box domain-containing protein</fullName>
    </recommendedName>
</protein>
<dbReference type="Pfam" id="PF12937">
    <property type="entry name" value="F-box-like"/>
    <property type="match status" value="1"/>
</dbReference>
<reference evidence="3 4" key="1">
    <citation type="journal article" date="2021" name="Comput. Struct. Biotechnol. J.">
        <title>De novo genome assembly of the potent medicinal plant Rehmannia glutinosa using nanopore technology.</title>
        <authorList>
            <person name="Ma L."/>
            <person name="Dong C."/>
            <person name="Song C."/>
            <person name="Wang X."/>
            <person name="Zheng X."/>
            <person name="Niu Y."/>
            <person name="Chen S."/>
            <person name="Feng W."/>
        </authorList>
    </citation>
    <scope>NUCLEOTIDE SEQUENCE [LARGE SCALE GENOMIC DNA]</scope>
    <source>
        <strain evidence="3">DH-2019</strain>
    </source>
</reference>
<dbReference type="InterPro" id="IPR036047">
    <property type="entry name" value="F-box-like_dom_sf"/>
</dbReference>
<dbReference type="Proteomes" id="UP001318860">
    <property type="component" value="Unassembled WGS sequence"/>
</dbReference>
<evidence type="ECO:0000256" key="1">
    <source>
        <dbReference type="RuleBase" id="RU000487"/>
    </source>
</evidence>
<dbReference type="SMART" id="SM00268">
    <property type="entry name" value="ACTIN"/>
    <property type="match status" value="1"/>
</dbReference>
<dbReference type="InterPro" id="IPR001810">
    <property type="entry name" value="F-box_dom"/>
</dbReference>
<organism evidence="3 4">
    <name type="scientific">Rehmannia glutinosa</name>
    <name type="common">Chinese foxglove</name>
    <dbReference type="NCBI Taxonomy" id="99300"/>
    <lineage>
        <taxon>Eukaryota</taxon>
        <taxon>Viridiplantae</taxon>
        <taxon>Streptophyta</taxon>
        <taxon>Embryophyta</taxon>
        <taxon>Tracheophyta</taxon>
        <taxon>Spermatophyta</taxon>
        <taxon>Magnoliopsida</taxon>
        <taxon>eudicotyledons</taxon>
        <taxon>Gunneridae</taxon>
        <taxon>Pentapetalae</taxon>
        <taxon>asterids</taxon>
        <taxon>lamiids</taxon>
        <taxon>Lamiales</taxon>
        <taxon>Orobanchaceae</taxon>
        <taxon>Rehmannieae</taxon>
        <taxon>Rehmannia</taxon>
    </lineage>
</organism>
<proteinExistence type="inferred from homology"/>
<evidence type="ECO:0000313" key="3">
    <source>
        <dbReference type="EMBL" id="KAK6118009.1"/>
    </source>
</evidence>
<name>A0ABR0U6A2_REHGL</name>
<evidence type="ECO:0000259" key="2">
    <source>
        <dbReference type="PROSITE" id="PS50181"/>
    </source>
</evidence>
<dbReference type="Pfam" id="PF00022">
    <property type="entry name" value="Actin"/>
    <property type="match status" value="1"/>
</dbReference>
<dbReference type="EMBL" id="JABTTQ020003371">
    <property type="protein sequence ID" value="KAK6118009.1"/>
    <property type="molecule type" value="Genomic_DNA"/>
</dbReference>
<dbReference type="InterPro" id="IPR004000">
    <property type="entry name" value="Actin"/>
</dbReference>
<comment type="similarity">
    <text evidence="1">Belongs to the actin family.</text>
</comment>
<dbReference type="SUPFAM" id="SSF53067">
    <property type="entry name" value="Actin-like ATPase domain"/>
    <property type="match status" value="2"/>
</dbReference>
<dbReference type="PANTHER" id="PTHR11937">
    <property type="entry name" value="ACTIN"/>
    <property type="match status" value="1"/>
</dbReference>
<dbReference type="PROSITE" id="PS50181">
    <property type="entry name" value="FBOX"/>
    <property type="match status" value="1"/>
</dbReference>
<keyword evidence="4" id="KW-1185">Reference proteome</keyword>
<accession>A0ABR0U6A2</accession>
<feature type="domain" description="F-box" evidence="2">
    <location>
        <begin position="65"/>
        <end position="111"/>
    </location>
</feature>
<evidence type="ECO:0000313" key="4">
    <source>
        <dbReference type="Proteomes" id="UP001318860"/>
    </source>
</evidence>
<comment type="caution">
    <text evidence="3">The sequence shown here is derived from an EMBL/GenBank/DDBJ whole genome shotgun (WGS) entry which is preliminary data.</text>
</comment>
<dbReference type="Gene3D" id="3.30.420.40">
    <property type="match status" value="2"/>
</dbReference>
<dbReference type="InterPro" id="IPR043129">
    <property type="entry name" value="ATPase_NBD"/>
</dbReference>
<sequence>MVAAISRAVTANTWQNAMNSLIRKVWVSVTHRSGSPSGSGSISNPNPVSEYDRFLQMMYIQTSSTGDFDRIPIDIFMQILKILGPRESARLRAVCKSWKFLVSDNRLWIYFLQNQPEPWDAVYFAEAHLRSGWPLRSLDAFVYIFVIACPDILQLTDCSRNFRVAMELFISKAFPAQMHDLSFMHIYGQRVEVPGAIIIDGGSGYCKYGWSKYSSPSGRSATFLEFGNIESPMSSRLRHFFSTICSRMQVKTSTQPIVVSLPLCHYDDTESAKGSRRQLKDAIYSTLFDMNVPAVCAISQATLALFAARRISGIVVNVGFHQTSVVPILHGKVMHKVGVEVVGMGALKLTGFLRDRMQQNNIHFDSLYTVRTLKENLCYVALDYEAELSKDTQASFAVSSDSWFSLSKERFQTGEILFQPRMAGVQAMGLHQAVALCMDHCHDAELTADDNWYKTVVLAGGSACLPGLAARLEKELYGLLPISISSGIRVIPPPYGTDSAWFGAKLVSNVSATYTSQYLPFCSDT</sequence>
<dbReference type="Gene3D" id="1.20.1280.50">
    <property type="match status" value="1"/>
</dbReference>
<gene>
    <name evidence="3" type="ORF">DH2020_048248</name>
</gene>